<protein>
    <submittedName>
        <fullName evidence="2">Uncharacterized protein</fullName>
    </submittedName>
</protein>
<gene>
    <name evidence="2" type="ORF">GCM10025876_17310</name>
</gene>
<evidence type="ECO:0000313" key="3">
    <source>
        <dbReference type="Proteomes" id="UP001157125"/>
    </source>
</evidence>
<name>A0ABQ6IFK7_9MICO</name>
<keyword evidence="3" id="KW-1185">Reference proteome</keyword>
<comment type="caution">
    <text evidence="2">The sequence shown here is derived from an EMBL/GenBank/DDBJ whole genome shotgun (WGS) entry which is preliminary data.</text>
</comment>
<evidence type="ECO:0000313" key="2">
    <source>
        <dbReference type="EMBL" id="GMA35527.1"/>
    </source>
</evidence>
<proteinExistence type="predicted"/>
<reference evidence="3" key="1">
    <citation type="journal article" date="2019" name="Int. J. Syst. Evol. Microbiol.">
        <title>The Global Catalogue of Microorganisms (GCM) 10K type strain sequencing project: providing services to taxonomists for standard genome sequencing and annotation.</title>
        <authorList>
            <consortium name="The Broad Institute Genomics Platform"/>
            <consortium name="The Broad Institute Genome Sequencing Center for Infectious Disease"/>
            <person name="Wu L."/>
            <person name="Ma J."/>
        </authorList>
    </citation>
    <scope>NUCLEOTIDE SEQUENCE [LARGE SCALE GENOMIC DNA]</scope>
    <source>
        <strain evidence="3">NBRC 112299</strain>
    </source>
</reference>
<evidence type="ECO:0000256" key="1">
    <source>
        <dbReference type="SAM" id="MobiDB-lite"/>
    </source>
</evidence>
<dbReference type="Proteomes" id="UP001157125">
    <property type="component" value="Unassembled WGS sequence"/>
</dbReference>
<feature type="region of interest" description="Disordered" evidence="1">
    <location>
        <begin position="144"/>
        <end position="166"/>
    </location>
</feature>
<accession>A0ABQ6IFK7</accession>
<dbReference type="EMBL" id="BSUN01000001">
    <property type="protein sequence ID" value="GMA35527.1"/>
    <property type="molecule type" value="Genomic_DNA"/>
</dbReference>
<sequence>MLAPHRRQTVRAIVGRVARSSDAEQAAVQQPKGHTEHVFAGKVATRRIGIRDRACGGQARGDGEDPRMLGAIPALTPRGVVQVLPPSRLIRSERLQVTLRVRADPHVDPGRRNREPSDPVPLDGIAHRGPLGIPVCPAGAGASAGDPRLGGAGSTQAGHGPTVGRCRGAVARSAGREALTYLRQHPR</sequence>
<organism evidence="2 3">
    <name type="scientific">Demequina litorisediminis</name>
    <dbReference type="NCBI Taxonomy" id="1849022"/>
    <lineage>
        <taxon>Bacteria</taxon>
        <taxon>Bacillati</taxon>
        <taxon>Actinomycetota</taxon>
        <taxon>Actinomycetes</taxon>
        <taxon>Micrococcales</taxon>
        <taxon>Demequinaceae</taxon>
        <taxon>Demequina</taxon>
    </lineage>
</organism>